<evidence type="ECO:0000256" key="2">
    <source>
        <dbReference type="ARBA" id="ARBA00004481"/>
    </source>
</evidence>
<comment type="subcellular location">
    <subcellularLocation>
        <location evidence="2">Endosome membrane</location>
        <topology evidence="2">Peripheral membrane protein</topology>
    </subcellularLocation>
    <subcellularLocation>
        <location evidence="1">Late endosome membrane</location>
    </subcellularLocation>
    <subcellularLocation>
        <location evidence="3">Lysosome membrane</location>
        <topology evidence="3">Peripheral membrane protein</topology>
        <orientation evidence="3">Cytoplasmic side</orientation>
    </subcellularLocation>
</comment>
<name>A0AAD7YS18_MYTSE</name>
<protein>
    <recommendedName>
        <fullName evidence="8">LITAF domain-containing protein</fullName>
    </recommendedName>
</protein>
<evidence type="ECO:0000256" key="5">
    <source>
        <dbReference type="ARBA" id="ARBA00022723"/>
    </source>
</evidence>
<keyword evidence="5" id="KW-0479">Metal-binding</keyword>
<dbReference type="Pfam" id="PF10601">
    <property type="entry name" value="zf-LITAF-like"/>
    <property type="match status" value="1"/>
</dbReference>
<dbReference type="PANTHER" id="PTHR23292:SF14">
    <property type="entry name" value="FI16615P1-RELATED"/>
    <property type="match status" value="1"/>
</dbReference>
<evidence type="ECO:0000256" key="1">
    <source>
        <dbReference type="ARBA" id="ARBA00004414"/>
    </source>
</evidence>
<reference evidence="9" key="1">
    <citation type="submission" date="2023-03" db="EMBL/GenBank/DDBJ databases">
        <title>Chromosome-level genomes of two armyworms, Mythimna separata and Mythimna loreyi, provide insights into the biosynthesis and reception of sex pheromones.</title>
        <authorList>
            <person name="Zhao H."/>
        </authorList>
    </citation>
    <scope>NUCLEOTIDE SEQUENCE</scope>
    <source>
        <strain evidence="9">BeijingLab</strain>
        <tissue evidence="9">Pupa</tissue>
    </source>
</reference>
<dbReference type="Proteomes" id="UP001231518">
    <property type="component" value="Chromosome 7"/>
</dbReference>
<keyword evidence="6" id="KW-0862">Zinc</keyword>
<dbReference type="PANTHER" id="PTHR23292">
    <property type="entry name" value="LIPOPOLYSACCHARIDE-INDUCED TUMOR NECROSIS FACTOR-ALPHA FACTOR"/>
    <property type="match status" value="1"/>
</dbReference>
<dbReference type="GO" id="GO:0005765">
    <property type="term" value="C:lysosomal membrane"/>
    <property type="evidence" value="ECO:0007669"/>
    <property type="project" value="UniProtKB-SubCell"/>
</dbReference>
<dbReference type="EMBL" id="JARGEI010000010">
    <property type="protein sequence ID" value="KAJ8724911.1"/>
    <property type="molecule type" value="Genomic_DNA"/>
</dbReference>
<comment type="caution">
    <text evidence="9">The sequence shown here is derived from an EMBL/GenBank/DDBJ whole genome shotgun (WGS) entry which is preliminary data.</text>
</comment>
<accession>A0AAD7YS18</accession>
<dbReference type="AlphaFoldDB" id="A0AAD7YS18"/>
<evidence type="ECO:0000256" key="6">
    <source>
        <dbReference type="ARBA" id="ARBA00022833"/>
    </source>
</evidence>
<dbReference type="GO" id="GO:0031902">
    <property type="term" value="C:late endosome membrane"/>
    <property type="evidence" value="ECO:0007669"/>
    <property type="project" value="UniProtKB-SubCell"/>
</dbReference>
<evidence type="ECO:0000259" key="8">
    <source>
        <dbReference type="PROSITE" id="PS51837"/>
    </source>
</evidence>
<dbReference type="GO" id="GO:0008270">
    <property type="term" value="F:zinc ion binding"/>
    <property type="evidence" value="ECO:0007669"/>
    <property type="project" value="TreeGrafter"/>
</dbReference>
<evidence type="ECO:0000313" key="9">
    <source>
        <dbReference type="EMBL" id="KAJ8724911.1"/>
    </source>
</evidence>
<sequence length="86" mass="9316">MKSAVAPAVPVLVGAKPCPVTCPACKTSIVTKVDKSVNMGTHFMSFCMCAHACGLLCMWMPYCIGSCKNSDHYCPKCQTYLGTYKR</sequence>
<dbReference type="SMART" id="SM00714">
    <property type="entry name" value="LITAF"/>
    <property type="match status" value="1"/>
</dbReference>
<organism evidence="9 10">
    <name type="scientific">Mythimna separata</name>
    <name type="common">Oriental armyworm</name>
    <name type="synonym">Pseudaletia separata</name>
    <dbReference type="NCBI Taxonomy" id="271217"/>
    <lineage>
        <taxon>Eukaryota</taxon>
        <taxon>Metazoa</taxon>
        <taxon>Ecdysozoa</taxon>
        <taxon>Arthropoda</taxon>
        <taxon>Hexapoda</taxon>
        <taxon>Insecta</taxon>
        <taxon>Pterygota</taxon>
        <taxon>Neoptera</taxon>
        <taxon>Endopterygota</taxon>
        <taxon>Lepidoptera</taxon>
        <taxon>Glossata</taxon>
        <taxon>Ditrysia</taxon>
        <taxon>Noctuoidea</taxon>
        <taxon>Noctuidae</taxon>
        <taxon>Noctuinae</taxon>
        <taxon>Hadenini</taxon>
        <taxon>Mythimna</taxon>
    </lineage>
</organism>
<dbReference type="InterPro" id="IPR037519">
    <property type="entry name" value="LITAF_fam"/>
</dbReference>
<keyword evidence="7" id="KW-0472">Membrane</keyword>
<dbReference type="InterPro" id="IPR006629">
    <property type="entry name" value="LITAF"/>
</dbReference>
<evidence type="ECO:0000256" key="7">
    <source>
        <dbReference type="ARBA" id="ARBA00023136"/>
    </source>
</evidence>
<proteinExistence type="inferred from homology"/>
<dbReference type="PROSITE" id="PS51837">
    <property type="entry name" value="LITAF"/>
    <property type="match status" value="1"/>
</dbReference>
<evidence type="ECO:0000256" key="3">
    <source>
        <dbReference type="ARBA" id="ARBA00004630"/>
    </source>
</evidence>
<gene>
    <name evidence="9" type="ORF">PYW07_015869</name>
</gene>
<evidence type="ECO:0000313" key="10">
    <source>
        <dbReference type="Proteomes" id="UP001231518"/>
    </source>
</evidence>
<keyword evidence="10" id="KW-1185">Reference proteome</keyword>
<comment type="similarity">
    <text evidence="4">Belongs to the CDIP1/LITAF family.</text>
</comment>
<evidence type="ECO:0000256" key="4">
    <source>
        <dbReference type="ARBA" id="ARBA00005975"/>
    </source>
</evidence>
<feature type="domain" description="LITAF" evidence="8">
    <location>
        <begin position="1"/>
        <end position="86"/>
    </location>
</feature>